<keyword evidence="3" id="KW-0813">Transport</keyword>
<dbReference type="AlphaFoldDB" id="A0A543CQ41"/>
<evidence type="ECO:0000256" key="10">
    <source>
        <dbReference type="ARBA" id="ARBA00023136"/>
    </source>
</evidence>
<evidence type="ECO:0000256" key="8">
    <source>
        <dbReference type="ARBA" id="ARBA00022989"/>
    </source>
</evidence>
<feature type="transmembrane region" description="Helical" evidence="13">
    <location>
        <begin position="52"/>
        <end position="71"/>
    </location>
</feature>
<comment type="similarity">
    <text evidence="2">Belongs to the TMEM175 family.</text>
</comment>
<dbReference type="GO" id="GO:0005267">
    <property type="term" value="F:potassium channel activity"/>
    <property type="evidence" value="ECO:0007669"/>
    <property type="project" value="UniProtKB-KW"/>
</dbReference>
<keyword evidence="11" id="KW-0407">Ion channel</keyword>
<evidence type="ECO:0000256" key="2">
    <source>
        <dbReference type="ARBA" id="ARBA00006920"/>
    </source>
</evidence>
<proteinExistence type="inferred from homology"/>
<evidence type="ECO:0000256" key="1">
    <source>
        <dbReference type="ARBA" id="ARBA00004141"/>
    </source>
</evidence>
<keyword evidence="8 13" id="KW-1133">Transmembrane helix</keyword>
<feature type="transmembrane region" description="Helical" evidence="13">
    <location>
        <begin position="12"/>
        <end position="32"/>
    </location>
</feature>
<dbReference type="RefSeq" id="WP_141957868.1">
    <property type="nucleotide sequence ID" value="NZ_VFOZ01000001.1"/>
</dbReference>
<comment type="caution">
    <text evidence="14">The sequence shown here is derived from an EMBL/GenBank/DDBJ whole genome shotgun (WGS) entry which is preliminary data.</text>
</comment>
<dbReference type="Proteomes" id="UP000316096">
    <property type="component" value="Unassembled WGS sequence"/>
</dbReference>
<evidence type="ECO:0000313" key="14">
    <source>
        <dbReference type="EMBL" id="TQL99228.1"/>
    </source>
</evidence>
<evidence type="ECO:0000256" key="6">
    <source>
        <dbReference type="ARBA" id="ARBA00022826"/>
    </source>
</evidence>
<feature type="transmembrane region" description="Helical" evidence="13">
    <location>
        <begin position="182"/>
        <end position="198"/>
    </location>
</feature>
<dbReference type="PANTHER" id="PTHR31462">
    <property type="entry name" value="ENDOSOMAL/LYSOSOMAL POTASSIUM CHANNEL TMEM175"/>
    <property type="match status" value="1"/>
</dbReference>
<evidence type="ECO:0000256" key="5">
    <source>
        <dbReference type="ARBA" id="ARBA00022692"/>
    </source>
</evidence>
<protein>
    <submittedName>
        <fullName evidence="14">Putative membrane protein</fullName>
    </submittedName>
</protein>
<evidence type="ECO:0000256" key="7">
    <source>
        <dbReference type="ARBA" id="ARBA00022958"/>
    </source>
</evidence>
<evidence type="ECO:0000256" key="3">
    <source>
        <dbReference type="ARBA" id="ARBA00022448"/>
    </source>
</evidence>
<comment type="catalytic activity">
    <reaction evidence="12">
        <text>K(+)(in) = K(+)(out)</text>
        <dbReference type="Rhea" id="RHEA:29463"/>
        <dbReference type="ChEBI" id="CHEBI:29103"/>
    </reaction>
</comment>
<keyword evidence="5 13" id="KW-0812">Transmembrane</keyword>
<evidence type="ECO:0000256" key="9">
    <source>
        <dbReference type="ARBA" id="ARBA00023065"/>
    </source>
</evidence>
<dbReference type="GO" id="GO:0016020">
    <property type="term" value="C:membrane"/>
    <property type="evidence" value="ECO:0007669"/>
    <property type="project" value="UniProtKB-SubCell"/>
</dbReference>
<evidence type="ECO:0000256" key="13">
    <source>
        <dbReference type="SAM" id="Phobius"/>
    </source>
</evidence>
<dbReference type="PANTHER" id="PTHR31462:SF5">
    <property type="entry name" value="ENDOSOMAL_LYSOSOMAL PROTON CHANNEL TMEM175"/>
    <property type="match status" value="1"/>
</dbReference>
<keyword evidence="9" id="KW-0406">Ion transport</keyword>
<keyword evidence="6" id="KW-0631">Potassium channel</keyword>
<sequence length="207" mass="23500">MSSSVERSAERLVFFSDAVVAIALTLLILPLADVVPEAAAEHTESLKVITENQWKIYSFLLSFFVIGRLWMSHHRLFEQIKSYNRWLLNVNLWWLLTIVVLPFPTEMIGGFDDDRFTAIFYIATILAADACLMGMVLITRRDPDVARNPGGVPDPQFFMGMFNLGLLVLALVLATFVPGVRYLALLLLLLNLPVAWVYRRRIQNTQA</sequence>
<evidence type="ECO:0000313" key="15">
    <source>
        <dbReference type="Proteomes" id="UP000316096"/>
    </source>
</evidence>
<dbReference type="GO" id="GO:0015252">
    <property type="term" value="F:proton channel activity"/>
    <property type="evidence" value="ECO:0007669"/>
    <property type="project" value="InterPro"/>
</dbReference>
<evidence type="ECO:0000256" key="12">
    <source>
        <dbReference type="ARBA" id="ARBA00034430"/>
    </source>
</evidence>
<keyword evidence="7" id="KW-0630">Potassium</keyword>
<keyword evidence="15" id="KW-1185">Reference proteome</keyword>
<feature type="transmembrane region" description="Helical" evidence="13">
    <location>
        <begin position="157"/>
        <end position="176"/>
    </location>
</feature>
<name>A0A543CQ41_9ACTN</name>
<evidence type="ECO:0000256" key="4">
    <source>
        <dbReference type="ARBA" id="ARBA00022538"/>
    </source>
</evidence>
<organism evidence="14 15">
    <name type="scientific">Actinoallomurus bryophytorum</name>
    <dbReference type="NCBI Taxonomy" id="1490222"/>
    <lineage>
        <taxon>Bacteria</taxon>
        <taxon>Bacillati</taxon>
        <taxon>Actinomycetota</taxon>
        <taxon>Actinomycetes</taxon>
        <taxon>Streptosporangiales</taxon>
        <taxon>Thermomonosporaceae</taxon>
        <taxon>Actinoallomurus</taxon>
    </lineage>
</organism>
<dbReference type="OrthoDB" id="7626281at2"/>
<dbReference type="Pfam" id="PF06736">
    <property type="entry name" value="TMEM175"/>
    <property type="match status" value="1"/>
</dbReference>
<evidence type="ECO:0000256" key="11">
    <source>
        <dbReference type="ARBA" id="ARBA00023303"/>
    </source>
</evidence>
<keyword evidence="4" id="KW-0633">Potassium transport</keyword>
<gene>
    <name evidence="14" type="ORF">FB559_4885</name>
</gene>
<reference evidence="14 15" key="1">
    <citation type="submission" date="2019-06" db="EMBL/GenBank/DDBJ databases">
        <title>Sequencing the genomes of 1000 actinobacteria strains.</title>
        <authorList>
            <person name="Klenk H.-P."/>
        </authorList>
    </citation>
    <scope>NUCLEOTIDE SEQUENCE [LARGE SCALE GENOMIC DNA]</scope>
    <source>
        <strain evidence="14 15">DSM 102200</strain>
    </source>
</reference>
<feature type="transmembrane region" description="Helical" evidence="13">
    <location>
        <begin position="116"/>
        <end position="137"/>
    </location>
</feature>
<keyword evidence="10 13" id="KW-0472">Membrane</keyword>
<dbReference type="InterPro" id="IPR010617">
    <property type="entry name" value="TMEM175-like"/>
</dbReference>
<feature type="transmembrane region" description="Helical" evidence="13">
    <location>
        <begin position="83"/>
        <end position="104"/>
    </location>
</feature>
<dbReference type="EMBL" id="VFOZ01000001">
    <property type="protein sequence ID" value="TQL99228.1"/>
    <property type="molecule type" value="Genomic_DNA"/>
</dbReference>
<accession>A0A543CQ41</accession>
<comment type="subcellular location">
    <subcellularLocation>
        <location evidence="1">Membrane</location>
        <topology evidence="1">Multi-pass membrane protein</topology>
    </subcellularLocation>
</comment>